<dbReference type="InterPro" id="IPR023631">
    <property type="entry name" value="Amidase_dom"/>
</dbReference>
<accession>A0A383XQ95</accession>
<keyword evidence="4" id="KW-1185">Reference proteome</keyword>
<dbReference type="Gene3D" id="3.90.1300.10">
    <property type="entry name" value="Amidase signature (AS) domain"/>
    <property type="match status" value="1"/>
</dbReference>
<organism evidence="3 4">
    <name type="scientific">Abyssibacter profundi</name>
    <dbReference type="NCBI Taxonomy" id="2182787"/>
    <lineage>
        <taxon>Bacteria</taxon>
        <taxon>Pseudomonadati</taxon>
        <taxon>Pseudomonadota</taxon>
        <taxon>Gammaproteobacteria</taxon>
        <taxon>Chromatiales</taxon>
        <taxon>Oceanococcaceae</taxon>
        <taxon>Abyssibacter</taxon>
    </lineage>
</organism>
<dbReference type="PANTHER" id="PTHR42678:SF5">
    <property type="entry name" value="GLUTAMYL-TRNA(GLN) AMIDOTRANSFERASE SUBUNIT A"/>
    <property type="match status" value="1"/>
</dbReference>
<dbReference type="RefSeq" id="WP_109721485.1">
    <property type="nucleotide sequence ID" value="NZ_QEQK01000018.1"/>
</dbReference>
<proteinExistence type="predicted"/>
<comment type="caution">
    <text evidence="3">The sequence shown here is derived from an EMBL/GenBank/DDBJ whole genome shotgun (WGS) entry which is preliminary data.</text>
</comment>
<dbReference type="InterPro" id="IPR020556">
    <property type="entry name" value="Amidase_CS"/>
</dbReference>
<sequence length="563" mass="57760">MRAGLLAALLATLGLLGCGASPAPTGPTTVPPPEAAGFRWVEATVADVQVALAAGELSCVELVQGYLDRIAAYDRQGPELNSVIAVSATALEDAAALDAAYAASGPTGPLHCAPVLLKDNFDAAGMVTSAGATALDNASPPDDAFSVAGIRAAGGLILGKANMDEFAFGFVGSSSMGGQVHNPYDPTRGAGGSSSGTGAAIAANLALLGTGSDTGGSIRVPSSLGGLVGIRPSLRLVSQDGILPLAHFQDVGGPMCRTVRDCALLLDAMVGFDPGPGSGHYNEPTTRPEDGATPVADAASYAALVGLPDSYASGLRADGLQGARIGVVRDLFGSNTDVITVIEAALQAMTDAGATVEDVTIEDLNSITGYSSVSRWEFRDHMTEYLESWPSDEDGHLRSFEAVVASGGYENDSLFVLVLDAASGHTREFDPTYLENVRERGPFVRERLQAALDNRLLDGTQQGAAYDVLLYPSVLGLAPAAGSSPSAGSNNRLSPFSGFPAVSVPAGLAATDPALPVGMELLGREFDEARILRLAYAFEQHVARTPGLGRAAPTYTPELAEQD</sequence>
<evidence type="ECO:0000313" key="3">
    <source>
        <dbReference type="EMBL" id="PWN54799.1"/>
    </source>
</evidence>
<gene>
    <name evidence="3" type="ORF">DEH80_15790</name>
</gene>
<feature type="chain" id="PRO_5016591154" evidence="1">
    <location>
        <begin position="24"/>
        <end position="563"/>
    </location>
</feature>
<keyword evidence="1" id="KW-0732">Signal</keyword>
<dbReference type="SUPFAM" id="SSF75304">
    <property type="entry name" value="Amidase signature (AS) enzymes"/>
    <property type="match status" value="1"/>
</dbReference>
<name>A0A383XQ95_9GAMM</name>
<protein>
    <submittedName>
        <fullName evidence="3">Amidase</fullName>
    </submittedName>
</protein>
<reference evidence="3 4" key="1">
    <citation type="submission" date="2018-05" db="EMBL/GenBank/DDBJ databases">
        <title>Abyssibacter profundi OUC007T gen. nov., sp. nov, a marine bacterium isolated from seawater of the Mariana Trench.</title>
        <authorList>
            <person name="Zhou S."/>
        </authorList>
    </citation>
    <scope>NUCLEOTIDE SEQUENCE [LARGE SCALE GENOMIC DNA]</scope>
    <source>
        <strain evidence="3 4">OUC007</strain>
    </source>
</reference>
<dbReference type="InterPro" id="IPR036928">
    <property type="entry name" value="AS_sf"/>
</dbReference>
<dbReference type="Pfam" id="PF01425">
    <property type="entry name" value="Amidase"/>
    <property type="match status" value="1"/>
</dbReference>
<dbReference type="Proteomes" id="UP000251800">
    <property type="component" value="Unassembled WGS sequence"/>
</dbReference>
<evidence type="ECO:0000256" key="1">
    <source>
        <dbReference type="SAM" id="SignalP"/>
    </source>
</evidence>
<dbReference type="PROSITE" id="PS51257">
    <property type="entry name" value="PROKAR_LIPOPROTEIN"/>
    <property type="match status" value="1"/>
</dbReference>
<dbReference type="EMBL" id="QEQK01000018">
    <property type="protein sequence ID" value="PWN54799.1"/>
    <property type="molecule type" value="Genomic_DNA"/>
</dbReference>
<dbReference type="PANTHER" id="PTHR42678">
    <property type="entry name" value="AMIDASE"/>
    <property type="match status" value="1"/>
</dbReference>
<dbReference type="AlphaFoldDB" id="A0A383XQ95"/>
<feature type="signal peptide" evidence="1">
    <location>
        <begin position="1"/>
        <end position="23"/>
    </location>
</feature>
<dbReference type="OrthoDB" id="8872210at2"/>
<feature type="domain" description="Amidase" evidence="2">
    <location>
        <begin position="61"/>
        <end position="532"/>
    </location>
</feature>
<evidence type="ECO:0000313" key="4">
    <source>
        <dbReference type="Proteomes" id="UP000251800"/>
    </source>
</evidence>
<evidence type="ECO:0000259" key="2">
    <source>
        <dbReference type="Pfam" id="PF01425"/>
    </source>
</evidence>
<dbReference type="PROSITE" id="PS00571">
    <property type="entry name" value="AMIDASES"/>
    <property type="match status" value="1"/>
</dbReference>